<feature type="transmembrane region" description="Helical" evidence="1">
    <location>
        <begin position="149"/>
        <end position="168"/>
    </location>
</feature>
<feature type="transmembrane region" description="Helical" evidence="1">
    <location>
        <begin position="12"/>
        <end position="29"/>
    </location>
</feature>
<keyword evidence="1" id="KW-0812">Transmembrane</keyword>
<dbReference type="RefSeq" id="WP_202998126.1">
    <property type="nucleotide sequence ID" value="NZ_JAENHO010000018.1"/>
</dbReference>
<dbReference type="EMBL" id="JAENHO010000018">
    <property type="protein sequence ID" value="MBL7261372.1"/>
    <property type="molecule type" value="Genomic_DNA"/>
</dbReference>
<dbReference type="InterPro" id="IPR006976">
    <property type="entry name" value="VanZ-like"/>
</dbReference>
<dbReference type="InterPro" id="IPR053150">
    <property type="entry name" value="Teicoplanin_resist-assoc"/>
</dbReference>
<evidence type="ECO:0000259" key="2">
    <source>
        <dbReference type="Pfam" id="PF04892"/>
    </source>
</evidence>
<feature type="transmembrane region" description="Helical" evidence="1">
    <location>
        <begin position="41"/>
        <end position="61"/>
    </location>
</feature>
<dbReference type="PANTHER" id="PTHR36834">
    <property type="entry name" value="MEMBRANE PROTEIN-RELATED"/>
    <property type="match status" value="1"/>
</dbReference>
<evidence type="ECO:0000256" key="1">
    <source>
        <dbReference type="SAM" id="Phobius"/>
    </source>
</evidence>
<keyword evidence="1" id="KW-0472">Membrane</keyword>
<gene>
    <name evidence="3" type="ORF">JKJ07_44520</name>
</gene>
<evidence type="ECO:0000313" key="4">
    <source>
        <dbReference type="Proteomes" id="UP000598996"/>
    </source>
</evidence>
<keyword evidence="4" id="KW-1185">Reference proteome</keyword>
<evidence type="ECO:0000313" key="3">
    <source>
        <dbReference type="EMBL" id="MBL7261372.1"/>
    </source>
</evidence>
<keyword evidence="1" id="KW-1133">Transmembrane helix</keyword>
<accession>A0ABS1W3W3</accession>
<dbReference type="PANTHER" id="PTHR36834:SF2">
    <property type="entry name" value="MEMBRANE PROTEIN"/>
    <property type="match status" value="1"/>
</dbReference>
<dbReference type="Proteomes" id="UP000598996">
    <property type="component" value="Unassembled WGS sequence"/>
</dbReference>
<organism evidence="3 4">
    <name type="scientific">Paractinoplanes lichenicola</name>
    <dbReference type="NCBI Taxonomy" id="2802976"/>
    <lineage>
        <taxon>Bacteria</taxon>
        <taxon>Bacillati</taxon>
        <taxon>Actinomycetota</taxon>
        <taxon>Actinomycetes</taxon>
        <taxon>Micromonosporales</taxon>
        <taxon>Micromonosporaceae</taxon>
        <taxon>Paractinoplanes</taxon>
    </lineage>
</organism>
<feature type="transmembrane region" description="Helical" evidence="1">
    <location>
        <begin position="115"/>
        <end position="137"/>
    </location>
</feature>
<feature type="transmembrane region" description="Helical" evidence="1">
    <location>
        <begin position="90"/>
        <end position="108"/>
    </location>
</feature>
<sequence>MPSGQLEVPALPVLIPLGTALMVVAAVVLHRRRALAPGRLVAAWAAGWYAVAVLGATMLPLDIAWGPEAGGPELFRFLLVPFLDMRVDDFILNAIMLLPLAAALRVVAGVRDRRRVVLTGFLLSLSIETIQALLLVFLHGDRWADVNDLMANTLGAWLGWLIIQGPAVSHALDRWAMTGQAEEPDPITRS</sequence>
<dbReference type="Pfam" id="PF04892">
    <property type="entry name" value="VanZ"/>
    <property type="match status" value="1"/>
</dbReference>
<protein>
    <submittedName>
        <fullName evidence="3">VanZ family protein</fullName>
    </submittedName>
</protein>
<proteinExistence type="predicted"/>
<reference evidence="3 4" key="1">
    <citation type="submission" date="2021-01" db="EMBL/GenBank/DDBJ databases">
        <title>Actinoplanes sp. nov. LDG1-01 isolated from lichen.</title>
        <authorList>
            <person name="Saeng-In P."/>
            <person name="Phongsopitanun W."/>
            <person name="Kanchanasin P."/>
            <person name="Yuki M."/>
            <person name="Kudo T."/>
            <person name="Ohkuma M."/>
            <person name="Tanasupawat S."/>
        </authorList>
    </citation>
    <scope>NUCLEOTIDE SEQUENCE [LARGE SCALE GENOMIC DNA]</scope>
    <source>
        <strain evidence="3 4">LDG1-01</strain>
    </source>
</reference>
<name>A0ABS1W3W3_9ACTN</name>
<comment type="caution">
    <text evidence="3">The sequence shown here is derived from an EMBL/GenBank/DDBJ whole genome shotgun (WGS) entry which is preliminary data.</text>
</comment>
<feature type="domain" description="VanZ-like" evidence="2">
    <location>
        <begin position="49"/>
        <end position="163"/>
    </location>
</feature>